<keyword evidence="3" id="KW-1185">Reference proteome</keyword>
<reference evidence="2" key="1">
    <citation type="submission" date="2022-12" db="EMBL/GenBank/DDBJ databases">
        <authorList>
            <person name="Alioto T."/>
            <person name="Alioto T."/>
            <person name="Gomez Garrido J."/>
        </authorList>
    </citation>
    <scope>NUCLEOTIDE SEQUENCE</scope>
</reference>
<feature type="compositionally biased region" description="Polar residues" evidence="1">
    <location>
        <begin position="1"/>
        <end position="22"/>
    </location>
</feature>
<organism evidence="2 3">
    <name type="scientific">Podarcis lilfordi</name>
    <name type="common">Lilford's wall lizard</name>
    <dbReference type="NCBI Taxonomy" id="74358"/>
    <lineage>
        <taxon>Eukaryota</taxon>
        <taxon>Metazoa</taxon>
        <taxon>Chordata</taxon>
        <taxon>Craniata</taxon>
        <taxon>Vertebrata</taxon>
        <taxon>Euteleostomi</taxon>
        <taxon>Lepidosauria</taxon>
        <taxon>Squamata</taxon>
        <taxon>Bifurcata</taxon>
        <taxon>Unidentata</taxon>
        <taxon>Episquamata</taxon>
        <taxon>Laterata</taxon>
        <taxon>Lacertibaenia</taxon>
        <taxon>Lacertidae</taxon>
        <taxon>Podarcis</taxon>
    </lineage>
</organism>
<feature type="region of interest" description="Disordered" evidence="1">
    <location>
        <begin position="1"/>
        <end position="95"/>
    </location>
</feature>
<evidence type="ECO:0000313" key="2">
    <source>
        <dbReference type="EMBL" id="CAI5796882.1"/>
    </source>
</evidence>
<proteinExistence type="predicted"/>
<evidence type="ECO:0000256" key="1">
    <source>
        <dbReference type="SAM" id="MobiDB-lite"/>
    </source>
</evidence>
<dbReference type="EMBL" id="OX395142">
    <property type="protein sequence ID" value="CAI5796882.1"/>
    <property type="molecule type" value="Genomic_DNA"/>
</dbReference>
<dbReference type="Proteomes" id="UP001178461">
    <property type="component" value="Chromosome 17"/>
</dbReference>
<dbReference type="AlphaFoldDB" id="A0AA35PU50"/>
<gene>
    <name evidence="2" type="ORF">PODLI_1B027386</name>
</gene>
<evidence type="ECO:0000313" key="3">
    <source>
        <dbReference type="Proteomes" id="UP001178461"/>
    </source>
</evidence>
<name>A0AA35PU50_9SAUR</name>
<sequence>MSNRNVNPKGARQNNGKPTLQHSCFVRTERRNSGYRNSPSPLRAPAEKVPQTSGSWTAGRGAGKARSEHHSGRFGGRGRKADEPMSQTLSKSTHT</sequence>
<protein>
    <submittedName>
        <fullName evidence="2">Uncharacterized protein</fullName>
    </submittedName>
</protein>
<accession>A0AA35PU50</accession>
<feature type="compositionally biased region" description="Polar residues" evidence="1">
    <location>
        <begin position="85"/>
        <end position="95"/>
    </location>
</feature>